<dbReference type="EMBL" id="CAJNOQ010000173">
    <property type="protein sequence ID" value="CAF0767642.1"/>
    <property type="molecule type" value="Genomic_DNA"/>
</dbReference>
<dbReference type="PROSITE" id="PS51886">
    <property type="entry name" value="TLDC"/>
    <property type="match status" value="1"/>
</dbReference>
<gene>
    <name evidence="2" type="ORF">GPM918_LOCUS1743</name>
    <name evidence="3" type="ORF">OVA965_LOCUS5576</name>
    <name evidence="4" type="ORF">SRO942_LOCUS1743</name>
    <name evidence="5" type="ORF">TMI583_LOCUS5571</name>
</gene>
<reference evidence="2" key="1">
    <citation type="submission" date="2021-02" db="EMBL/GenBank/DDBJ databases">
        <authorList>
            <person name="Nowell W R."/>
        </authorList>
    </citation>
    <scope>NUCLEOTIDE SEQUENCE</scope>
</reference>
<feature type="domain" description="TLDc" evidence="1">
    <location>
        <begin position="5"/>
        <end position="176"/>
    </location>
</feature>
<dbReference type="OrthoDB" id="289228at2759"/>
<dbReference type="Pfam" id="PF07534">
    <property type="entry name" value="TLD"/>
    <property type="match status" value="1"/>
</dbReference>
<dbReference type="InterPro" id="IPR006571">
    <property type="entry name" value="TLDc_dom"/>
</dbReference>
<accession>A0A813QGI5</accession>
<dbReference type="Proteomes" id="UP000663829">
    <property type="component" value="Unassembled WGS sequence"/>
</dbReference>
<comment type="caution">
    <text evidence="2">The sequence shown here is derived from an EMBL/GenBank/DDBJ whole genome shotgun (WGS) entry which is preliminary data.</text>
</comment>
<evidence type="ECO:0000313" key="4">
    <source>
        <dbReference type="EMBL" id="CAF3549336.1"/>
    </source>
</evidence>
<dbReference type="PANTHER" id="PTHR23354:SF108">
    <property type="entry name" value="RE10231P"/>
    <property type="match status" value="1"/>
</dbReference>
<keyword evidence="6" id="KW-1185">Reference proteome</keyword>
<dbReference type="EMBL" id="CAJOBC010000173">
    <property type="protein sequence ID" value="CAF3549336.1"/>
    <property type="molecule type" value="Genomic_DNA"/>
</dbReference>
<dbReference type="PANTHER" id="PTHR23354">
    <property type="entry name" value="NUCLEOLAR PROTEIN 7/ESTROGEN RECEPTOR COACTIVATOR-RELATED"/>
    <property type="match status" value="1"/>
</dbReference>
<name>A0A813QGI5_9BILA</name>
<sequence length="228" mass="25972">MQLKSILTPSWIWYMVHNLPIIYLTADAKCSTVNERIASILHGQMWDHLYDSLRDGASLNRFQHHIFGYKSPLIMLFEISDGYVFCLCCDEDFKESPKHFGGVHSRLIQLKPVLKILQEGPNIIFMNTKLRGVSSLGLHIGRDLQHTFLTIDGDFFNATHINGEGRLSAIEVWGCGGTKAAQEQGNMRQWEAKQIEKLRKVKNDYATEEVILNLGGVQTRHGYDQNPN</sequence>
<dbReference type="EMBL" id="CAJOBA010001586">
    <property type="protein sequence ID" value="CAF3603799.1"/>
    <property type="molecule type" value="Genomic_DNA"/>
</dbReference>
<evidence type="ECO:0000313" key="6">
    <source>
        <dbReference type="Proteomes" id="UP000663829"/>
    </source>
</evidence>
<dbReference type="Proteomes" id="UP000681722">
    <property type="component" value="Unassembled WGS sequence"/>
</dbReference>
<dbReference type="AlphaFoldDB" id="A0A813QGI5"/>
<evidence type="ECO:0000313" key="5">
    <source>
        <dbReference type="EMBL" id="CAF3603799.1"/>
    </source>
</evidence>
<dbReference type="SMART" id="SM00584">
    <property type="entry name" value="TLDc"/>
    <property type="match status" value="1"/>
</dbReference>
<dbReference type="Proteomes" id="UP000677228">
    <property type="component" value="Unassembled WGS sequence"/>
</dbReference>
<organism evidence="2 6">
    <name type="scientific">Didymodactylos carnosus</name>
    <dbReference type="NCBI Taxonomy" id="1234261"/>
    <lineage>
        <taxon>Eukaryota</taxon>
        <taxon>Metazoa</taxon>
        <taxon>Spiralia</taxon>
        <taxon>Gnathifera</taxon>
        <taxon>Rotifera</taxon>
        <taxon>Eurotatoria</taxon>
        <taxon>Bdelloidea</taxon>
        <taxon>Philodinida</taxon>
        <taxon>Philodinidae</taxon>
        <taxon>Didymodactylos</taxon>
    </lineage>
</organism>
<proteinExistence type="predicted"/>
<evidence type="ECO:0000259" key="1">
    <source>
        <dbReference type="PROSITE" id="PS51886"/>
    </source>
</evidence>
<protein>
    <recommendedName>
        <fullName evidence="1">TLDc domain-containing protein</fullName>
    </recommendedName>
</protein>
<evidence type="ECO:0000313" key="2">
    <source>
        <dbReference type="EMBL" id="CAF0767642.1"/>
    </source>
</evidence>
<dbReference type="EMBL" id="CAJNOK010001587">
    <property type="protein sequence ID" value="CAF0819607.1"/>
    <property type="molecule type" value="Genomic_DNA"/>
</dbReference>
<dbReference type="Proteomes" id="UP000682733">
    <property type="component" value="Unassembled WGS sequence"/>
</dbReference>
<evidence type="ECO:0000313" key="3">
    <source>
        <dbReference type="EMBL" id="CAF0819607.1"/>
    </source>
</evidence>